<dbReference type="AlphaFoldDB" id="A0A9Q1GWX2"/>
<dbReference type="OrthoDB" id="433738at2759"/>
<evidence type="ECO:0000313" key="3">
    <source>
        <dbReference type="EMBL" id="KAJ8426008.1"/>
    </source>
</evidence>
<reference evidence="3" key="1">
    <citation type="submission" date="2022-04" db="EMBL/GenBank/DDBJ databases">
        <title>Carnegiea gigantea Genome sequencing and assembly v2.</title>
        <authorList>
            <person name="Copetti D."/>
            <person name="Sanderson M.J."/>
            <person name="Burquez A."/>
            <person name="Wojciechowski M.F."/>
        </authorList>
    </citation>
    <scope>NUCLEOTIDE SEQUENCE</scope>
    <source>
        <strain evidence="3">SGP5-SGP5p</strain>
        <tissue evidence="3">Aerial part</tissue>
    </source>
</reference>
<dbReference type="PANTHER" id="PTHR11242">
    <property type="entry name" value="ARYL HYDROCARBON RECEPTOR INTERACTING PROTEIN RELATED"/>
    <property type="match status" value="1"/>
</dbReference>
<keyword evidence="4" id="KW-1185">Reference proteome</keyword>
<gene>
    <name evidence="3" type="ORF">Cgig2_026120</name>
</gene>
<dbReference type="EMBL" id="JAKOGI010001364">
    <property type="protein sequence ID" value="KAJ8426008.1"/>
    <property type="molecule type" value="Genomic_DNA"/>
</dbReference>
<accession>A0A9Q1GWX2</accession>
<evidence type="ECO:0000256" key="2">
    <source>
        <dbReference type="ARBA" id="ARBA00022803"/>
    </source>
</evidence>
<evidence type="ECO:0000256" key="1">
    <source>
        <dbReference type="ARBA" id="ARBA00022737"/>
    </source>
</evidence>
<dbReference type="InterPro" id="IPR011990">
    <property type="entry name" value="TPR-like_helical_dom_sf"/>
</dbReference>
<evidence type="ECO:0000313" key="4">
    <source>
        <dbReference type="Proteomes" id="UP001153076"/>
    </source>
</evidence>
<protein>
    <submittedName>
        <fullName evidence="3">Uncharacterized protein</fullName>
    </submittedName>
</protein>
<dbReference type="PANTHER" id="PTHR11242:SF0">
    <property type="entry name" value="TPR_REGION DOMAIN-CONTAINING PROTEIN"/>
    <property type="match status" value="1"/>
</dbReference>
<proteinExistence type="predicted"/>
<dbReference type="Gene3D" id="1.25.40.10">
    <property type="entry name" value="Tetratricopeptide repeat domain"/>
    <property type="match status" value="1"/>
</dbReference>
<name>A0A9Q1GWX2_9CARY</name>
<dbReference type="Proteomes" id="UP001153076">
    <property type="component" value="Unassembled WGS sequence"/>
</dbReference>
<sequence length="210" mass="24151">MREVTLAVNLNIAPCWLKLGQIELAKHQWDLVMKFDLFNVKSRFSRAQAFLNIGIKVDARSDLLIAIRFDPNNEELRKELRKVAEMNQKKEDKAIYDNSSEGFRQGNGKIASDPLKLDVLPKNASSSTSEATKRHGVLAIGEKNTRKCPFKGLHLSEATYIRMEEGNNVKFFDKHTMAYIVVRIHHNDYQNEIKNAMCEVDHEHHTINVF</sequence>
<organism evidence="3 4">
    <name type="scientific">Carnegiea gigantea</name>
    <dbReference type="NCBI Taxonomy" id="171969"/>
    <lineage>
        <taxon>Eukaryota</taxon>
        <taxon>Viridiplantae</taxon>
        <taxon>Streptophyta</taxon>
        <taxon>Embryophyta</taxon>
        <taxon>Tracheophyta</taxon>
        <taxon>Spermatophyta</taxon>
        <taxon>Magnoliopsida</taxon>
        <taxon>eudicotyledons</taxon>
        <taxon>Gunneridae</taxon>
        <taxon>Pentapetalae</taxon>
        <taxon>Caryophyllales</taxon>
        <taxon>Cactineae</taxon>
        <taxon>Cactaceae</taxon>
        <taxon>Cactoideae</taxon>
        <taxon>Echinocereeae</taxon>
        <taxon>Carnegiea</taxon>
    </lineage>
</organism>
<keyword evidence="2" id="KW-0802">TPR repeat</keyword>
<dbReference type="InterPro" id="IPR039663">
    <property type="entry name" value="AIP/AIPL1/TTC9"/>
</dbReference>
<comment type="caution">
    <text evidence="3">The sequence shown here is derived from an EMBL/GenBank/DDBJ whole genome shotgun (WGS) entry which is preliminary data.</text>
</comment>
<keyword evidence="1" id="KW-0677">Repeat</keyword>
<dbReference type="SUPFAM" id="SSF48452">
    <property type="entry name" value="TPR-like"/>
    <property type="match status" value="1"/>
</dbReference>